<evidence type="ECO:0000256" key="1">
    <source>
        <dbReference type="SAM" id="Phobius"/>
    </source>
</evidence>
<keyword evidence="1" id="KW-0472">Membrane</keyword>
<name>A0A9W6J9P8_9HYPH</name>
<feature type="transmembrane region" description="Helical" evidence="1">
    <location>
        <begin position="21"/>
        <end position="41"/>
    </location>
</feature>
<reference evidence="2" key="1">
    <citation type="journal article" date="2014" name="Int. J. Syst. Evol. Microbiol.">
        <title>Complete genome sequence of Corynebacterium casei LMG S-19264T (=DSM 44701T), isolated from a smear-ripened cheese.</title>
        <authorList>
            <consortium name="US DOE Joint Genome Institute (JGI-PGF)"/>
            <person name="Walter F."/>
            <person name="Albersmeier A."/>
            <person name="Kalinowski J."/>
            <person name="Ruckert C."/>
        </authorList>
    </citation>
    <scope>NUCLEOTIDE SEQUENCE</scope>
    <source>
        <strain evidence="2">VKM B-2484</strain>
    </source>
</reference>
<reference evidence="2" key="2">
    <citation type="submission" date="2023-01" db="EMBL/GenBank/DDBJ databases">
        <authorList>
            <person name="Sun Q."/>
            <person name="Evtushenko L."/>
        </authorList>
    </citation>
    <scope>NUCLEOTIDE SEQUENCE</scope>
    <source>
        <strain evidence="2">VKM B-2484</strain>
    </source>
</reference>
<keyword evidence="1" id="KW-0812">Transmembrane</keyword>
<protein>
    <submittedName>
        <fullName evidence="2">Uncharacterized protein</fullName>
    </submittedName>
</protein>
<proteinExistence type="predicted"/>
<comment type="caution">
    <text evidence="2">The sequence shown here is derived from an EMBL/GenBank/DDBJ whole genome shotgun (WGS) entry which is preliminary data.</text>
</comment>
<keyword evidence="3" id="KW-1185">Reference proteome</keyword>
<accession>A0A9W6J9P8</accession>
<sequence length="338" mass="36140">MNPQKEPSYGFRKLEGLRMRLVARLAASVAAVALSLIVLGLPASAQTKTIFANDGTIGIVPPEGMVTVPGVPGFQDRAASASILVLEMPKRAYTEITANFASEELQKQGVTVEQRRDVTLADGVPALLLKGFQTVGAGALKKWILIAGGKDQTGMVTVQFPEAASARYPDATVEKALETVVFRAPPSTEEMLAKLPFTLRDLAGYTVMKVVGTSAVLLTKDEAGETEPKSQSFFIVAVGPGEIREDEREGVAKRAISSVPGIKELRIERGGPLRVGGQPGFELIGNALDQQSDQPVKVAQWLSFGRNGYLRMVGVAPTENFDADYGAMRALRDGVTLR</sequence>
<keyword evidence="1" id="KW-1133">Transmembrane helix</keyword>
<dbReference type="Proteomes" id="UP001143370">
    <property type="component" value="Unassembled WGS sequence"/>
</dbReference>
<gene>
    <name evidence="2" type="ORF">GCM10017643_34090</name>
</gene>
<dbReference type="EMBL" id="BSFJ01000025">
    <property type="protein sequence ID" value="GLK73292.1"/>
    <property type="molecule type" value="Genomic_DNA"/>
</dbReference>
<evidence type="ECO:0000313" key="3">
    <source>
        <dbReference type="Proteomes" id="UP001143370"/>
    </source>
</evidence>
<dbReference type="AlphaFoldDB" id="A0A9W6J9P8"/>
<organism evidence="2 3">
    <name type="scientific">Ancylobacter dichloromethanicus</name>
    <dbReference type="NCBI Taxonomy" id="518825"/>
    <lineage>
        <taxon>Bacteria</taxon>
        <taxon>Pseudomonadati</taxon>
        <taxon>Pseudomonadota</taxon>
        <taxon>Alphaproteobacteria</taxon>
        <taxon>Hyphomicrobiales</taxon>
        <taxon>Xanthobacteraceae</taxon>
        <taxon>Ancylobacter</taxon>
    </lineage>
</organism>
<evidence type="ECO:0000313" key="2">
    <source>
        <dbReference type="EMBL" id="GLK73292.1"/>
    </source>
</evidence>